<dbReference type="Gene3D" id="1.20.140.10">
    <property type="entry name" value="Butyryl-CoA Dehydrogenase, subunit A, domain 3"/>
    <property type="match status" value="1"/>
</dbReference>
<comment type="cofactor">
    <cofactor evidence="1">
        <name>FAD</name>
        <dbReference type="ChEBI" id="CHEBI:57692"/>
    </cofactor>
</comment>
<comment type="caution">
    <text evidence="8">The sequence shown here is derived from an EMBL/GenBank/DDBJ whole genome shotgun (WGS) entry which is preliminary data.</text>
</comment>
<dbReference type="GO" id="GO:0003995">
    <property type="term" value="F:acyl-CoA dehydrogenase activity"/>
    <property type="evidence" value="ECO:0007669"/>
    <property type="project" value="TreeGrafter"/>
</dbReference>
<keyword evidence="3" id="KW-0285">Flavoprotein</keyword>
<dbReference type="InterPro" id="IPR009075">
    <property type="entry name" value="AcylCo_DH/oxidase_C"/>
</dbReference>
<dbReference type="Gene3D" id="1.10.540.10">
    <property type="entry name" value="Acyl-CoA dehydrogenase/oxidase, N-terminal domain"/>
    <property type="match status" value="1"/>
</dbReference>
<accession>A0A918T8J8</accession>
<dbReference type="Pfam" id="PF00441">
    <property type="entry name" value="Acyl-CoA_dh_1"/>
    <property type="match status" value="1"/>
</dbReference>
<evidence type="ECO:0000259" key="6">
    <source>
        <dbReference type="Pfam" id="PF00441"/>
    </source>
</evidence>
<dbReference type="PIRSF" id="PIRSF016578">
    <property type="entry name" value="HsaA"/>
    <property type="match status" value="1"/>
</dbReference>
<dbReference type="InterPro" id="IPR036250">
    <property type="entry name" value="AcylCo_DH-like_C"/>
</dbReference>
<dbReference type="InterPro" id="IPR013786">
    <property type="entry name" value="AcylCoA_DH/ox_N"/>
</dbReference>
<evidence type="ECO:0000313" key="8">
    <source>
        <dbReference type="EMBL" id="GHC32113.1"/>
    </source>
</evidence>
<organism evidence="8 9">
    <name type="scientific">Streptomyces cinnamoneus</name>
    <name type="common">Streptoverticillium cinnamoneum</name>
    <dbReference type="NCBI Taxonomy" id="53446"/>
    <lineage>
        <taxon>Bacteria</taxon>
        <taxon>Bacillati</taxon>
        <taxon>Actinomycetota</taxon>
        <taxon>Actinomycetes</taxon>
        <taxon>Kitasatosporales</taxon>
        <taxon>Streptomycetaceae</taxon>
        <taxon>Streptomyces</taxon>
        <taxon>Streptomyces cinnamoneus group</taxon>
    </lineage>
</organism>
<feature type="compositionally biased region" description="Basic and acidic residues" evidence="5">
    <location>
        <begin position="145"/>
        <end position="161"/>
    </location>
</feature>
<dbReference type="SUPFAM" id="SSF47203">
    <property type="entry name" value="Acyl-CoA dehydrogenase C-terminal domain-like"/>
    <property type="match status" value="1"/>
</dbReference>
<gene>
    <name evidence="8" type="ORF">GCM10010507_00330</name>
</gene>
<keyword evidence="4" id="KW-0274">FAD</keyword>
<dbReference type="SUPFAM" id="SSF56645">
    <property type="entry name" value="Acyl-CoA dehydrogenase NM domain-like"/>
    <property type="match status" value="1"/>
</dbReference>
<dbReference type="Proteomes" id="UP000646244">
    <property type="component" value="Unassembled WGS sequence"/>
</dbReference>
<feature type="domain" description="Acyl-CoA dehydrogenase/oxidase C-terminal" evidence="6">
    <location>
        <begin position="272"/>
        <end position="399"/>
    </location>
</feature>
<dbReference type="EMBL" id="BMVB01000001">
    <property type="protein sequence ID" value="GHC32113.1"/>
    <property type="molecule type" value="Genomic_DNA"/>
</dbReference>
<dbReference type="Pfam" id="PF02771">
    <property type="entry name" value="Acyl-CoA_dh_N"/>
    <property type="match status" value="1"/>
</dbReference>
<dbReference type="InterPro" id="IPR037069">
    <property type="entry name" value="AcylCoA_DH/ox_N_sf"/>
</dbReference>
<evidence type="ECO:0000256" key="3">
    <source>
        <dbReference type="ARBA" id="ARBA00022630"/>
    </source>
</evidence>
<dbReference type="PANTHER" id="PTHR43884">
    <property type="entry name" value="ACYL-COA DEHYDROGENASE"/>
    <property type="match status" value="1"/>
</dbReference>
<evidence type="ECO:0000256" key="1">
    <source>
        <dbReference type="ARBA" id="ARBA00001974"/>
    </source>
</evidence>
<dbReference type="PANTHER" id="PTHR43884:SF12">
    <property type="entry name" value="ISOVALERYL-COA DEHYDROGENASE, MITOCHONDRIAL-RELATED"/>
    <property type="match status" value="1"/>
</dbReference>
<dbReference type="InterPro" id="IPR009100">
    <property type="entry name" value="AcylCoA_DH/oxidase_NM_dom_sf"/>
</dbReference>
<feature type="region of interest" description="Disordered" evidence="5">
    <location>
        <begin position="145"/>
        <end position="171"/>
    </location>
</feature>
<evidence type="ECO:0000256" key="4">
    <source>
        <dbReference type="ARBA" id="ARBA00022827"/>
    </source>
</evidence>
<dbReference type="GO" id="GO:0050660">
    <property type="term" value="F:flavin adenine dinucleotide binding"/>
    <property type="evidence" value="ECO:0007669"/>
    <property type="project" value="InterPro"/>
</dbReference>
<reference evidence="8" key="2">
    <citation type="submission" date="2020-09" db="EMBL/GenBank/DDBJ databases">
        <authorList>
            <person name="Sun Q."/>
            <person name="Ohkuma M."/>
        </authorList>
    </citation>
    <scope>NUCLEOTIDE SEQUENCE</scope>
    <source>
        <strain evidence="8">JCM 4633</strain>
    </source>
</reference>
<evidence type="ECO:0000259" key="7">
    <source>
        <dbReference type="Pfam" id="PF02771"/>
    </source>
</evidence>
<name>A0A918T8J8_STRCJ</name>
<dbReference type="AlphaFoldDB" id="A0A918T8J8"/>
<feature type="domain" description="Acyl-CoA dehydrogenase/oxidase N-terminal" evidence="7">
    <location>
        <begin position="30"/>
        <end position="117"/>
    </location>
</feature>
<dbReference type="InterPro" id="IPR046373">
    <property type="entry name" value="Acyl-CoA_Oxase/DH_mid-dom_sf"/>
</dbReference>
<dbReference type="Gene3D" id="2.40.110.10">
    <property type="entry name" value="Butyryl-CoA Dehydrogenase, subunit A, domain 2"/>
    <property type="match status" value="1"/>
</dbReference>
<evidence type="ECO:0000313" key="9">
    <source>
        <dbReference type="Proteomes" id="UP000646244"/>
    </source>
</evidence>
<proteinExistence type="inferred from homology"/>
<dbReference type="RefSeq" id="WP_190107503.1">
    <property type="nucleotide sequence ID" value="NZ_BMVB01000001.1"/>
</dbReference>
<protein>
    <submittedName>
        <fullName evidence="8">Acyl-CoA dehydrogenase</fullName>
    </submittedName>
</protein>
<evidence type="ECO:0000256" key="5">
    <source>
        <dbReference type="SAM" id="MobiDB-lite"/>
    </source>
</evidence>
<evidence type="ECO:0000256" key="2">
    <source>
        <dbReference type="ARBA" id="ARBA00009347"/>
    </source>
</evidence>
<comment type="similarity">
    <text evidence="2">Belongs to the acyl-CoA dehydrogenase family.</text>
</comment>
<sequence>MKFSPQTYRNEFVAACLSGLPESARDWFRRLDDLADGLIAAGAADADTTGEPPLRSLEALGDLGALGVQVPEEYGGLGFGDAAACLVVERVAQSCASTAAVLMFHYQVVRRTLTFGAGPWRDDDLRGFATGSLIGASAWTEKATTKNKENLQTRLSSHDSRSPAGSPGDDRLLLEGEKTFCTGLATAGVVHVLADTHLNGERQGPTFVRVDTKDPRVRISAPYPLLGLRASGTASVEFDGVELTVADLVGEAGSGRQLMGRNHEVCLNPGLLALGAAAGAFEDACLMATGRLPETQPRTGAEHVRAALADTLVRVETSYAYAALAVAGSGPGASPVTSSKFKLQSSAAAEEITAALLHTVGSRGFLASFPLERRLRDARATALMGPSNELIRDRITDHLLTTDALPEAEHDQR</sequence>
<reference evidence="8" key="1">
    <citation type="journal article" date="2014" name="Int. J. Syst. Evol. Microbiol.">
        <title>Complete genome sequence of Corynebacterium casei LMG S-19264T (=DSM 44701T), isolated from a smear-ripened cheese.</title>
        <authorList>
            <consortium name="US DOE Joint Genome Institute (JGI-PGF)"/>
            <person name="Walter F."/>
            <person name="Albersmeier A."/>
            <person name="Kalinowski J."/>
            <person name="Ruckert C."/>
        </authorList>
    </citation>
    <scope>NUCLEOTIDE SEQUENCE</scope>
    <source>
        <strain evidence="8">JCM 4633</strain>
    </source>
</reference>